<evidence type="ECO:0000256" key="2">
    <source>
        <dbReference type="ARBA" id="ARBA00044677"/>
    </source>
</evidence>
<feature type="region of interest" description="Disordered" evidence="5">
    <location>
        <begin position="812"/>
        <end position="841"/>
    </location>
</feature>
<evidence type="ECO:0000313" key="7">
    <source>
        <dbReference type="Proteomes" id="UP000030640"/>
    </source>
</evidence>
<sequence length="967" mass="112094">MAMNAETFYGKRKREKPIFEVNIEKYGILKRLRRFDQSISQGVKKRWFYKQHEALSHYAQLVEVDLEAKADTDVETGRGAPRSRTACSRNGQGIIIYTEEIENGKRCFVLDSLYRFLQFYCLYALSLEDIYFDDGGAKDGKAHKLSLCKSAPCGSPPNEPLTGDPPPNDQPMHLYELILANEKRWLFFDLECDVLNGLQNKDCLLFIFLIELCLFVYTNFDVKICLNDAIILDSSTSEKISFHVIVKNIHFLPDEEDYYEYLKDYCHFFQNRLNKSDDFFYDKYKKRQTKFSGKMHQKKLLLFDNENSIKYFVDLFINHIARAIQDSENACVINLSTVYIGRQKGCALPSEDSANLCSLGRTKVEDRTNDTHEGSITGGGAANDTTRCNFKERCSNLSAPERDHHAGDFANPHSHNEPREKLVEEKTPLDMINDFSEIHDFVMAISGGEIPRDDSKCVIGRIIPSCQSISLCAGAPNKEGNKPRDIKEKRKNGSYFSMYTKSLNDIVQIYINKLENAKGDNCFDRSDDNFLILLFAMKRDESVDKPVEESVPPIDNRKEEPSAQKDIPPVEDTEYTSPGEEGNLQGDLQNEEKLFQMQRRTNDHHEMLLLKCIVDNSVYSRNRNFRMIFSSKKKKKNNRKLMLSRYNVKRYSKANVDSLILKSLVTFYQDSDASCQIGENVIFQTDDMKKFGQSDGQPLGSLHRFTCVCPHFASSRFSIGSARRSRNGATPVIKELSVHRRIQLHDINHAHVHTILRIIFFWNFELYKNFKKNKIYVNKFQGEISKEYFYRIVSIHNKLQYDLYRHGPSEGEVVPSEEYSGLGKASTEEVDKKSDTSREMRKNDHVSPLRKGIMTSQFCENLDTYDDLFLKNANFYSYVLDEYTKCTQIGKEKNDSLLLLIKYFLYSITYNAEEYILHFRENKFCKNKSRAHKSNHIYVVFNHLKNLFVQKCHDSDCSHFVSEIYYL</sequence>
<dbReference type="GO" id="GO:0031297">
    <property type="term" value="P:replication fork processing"/>
    <property type="evidence" value="ECO:0007669"/>
    <property type="project" value="TreeGrafter"/>
</dbReference>
<feature type="region of interest" description="Disordered" evidence="5">
    <location>
        <begin position="545"/>
        <end position="587"/>
    </location>
</feature>
<dbReference type="RefSeq" id="XP_008817627.1">
    <property type="nucleotide sequence ID" value="XM_008819405.1"/>
</dbReference>
<evidence type="ECO:0000256" key="3">
    <source>
        <dbReference type="ARBA" id="ARBA00044768"/>
    </source>
</evidence>
<evidence type="ECO:0000313" key="6">
    <source>
        <dbReference type="EMBL" id="EUD65833.1"/>
    </source>
</evidence>
<protein>
    <recommendedName>
        <fullName evidence="1">DNA-directed primase/polymerase protein</fullName>
        <ecNumber evidence="3">2.7.7.102</ecNumber>
    </recommendedName>
</protein>
<evidence type="ECO:0000256" key="1">
    <source>
        <dbReference type="ARBA" id="ARBA00026139"/>
    </source>
</evidence>
<dbReference type="Pfam" id="PF03121">
    <property type="entry name" value="Herpes_UL52"/>
    <property type="match status" value="1"/>
</dbReference>
<dbReference type="GO" id="GO:0005759">
    <property type="term" value="C:mitochondrial matrix"/>
    <property type="evidence" value="ECO:0007669"/>
    <property type="project" value="TreeGrafter"/>
</dbReference>
<dbReference type="OrthoDB" id="5988181at2759"/>
<dbReference type="GO" id="GO:0005634">
    <property type="term" value="C:nucleus"/>
    <property type="evidence" value="ECO:0007669"/>
    <property type="project" value="TreeGrafter"/>
</dbReference>
<dbReference type="AlphaFoldDB" id="W7A3B5"/>
<evidence type="ECO:0000256" key="5">
    <source>
        <dbReference type="SAM" id="MobiDB-lite"/>
    </source>
</evidence>
<dbReference type="InterPro" id="IPR044917">
    <property type="entry name" value="PRIMPOL"/>
</dbReference>
<gene>
    <name evidence="6" type="ORF">C922_03816</name>
</gene>
<comment type="catalytic activity">
    <reaction evidence="4">
        <text>DNA(n) + a 2'-deoxyribonucleoside 5'-triphosphate = DNA(n+1) + diphosphate</text>
        <dbReference type="Rhea" id="RHEA:22508"/>
        <dbReference type="Rhea" id="RHEA-COMP:17339"/>
        <dbReference type="Rhea" id="RHEA-COMP:17340"/>
        <dbReference type="ChEBI" id="CHEBI:33019"/>
        <dbReference type="ChEBI" id="CHEBI:61560"/>
        <dbReference type="ChEBI" id="CHEBI:173112"/>
        <dbReference type="EC" id="2.7.7.7"/>
    </reaction>
    <physiologicalReaction direction="left-to-right" evidence="4">
        <dbReference type="Rhea" id="RHEA:22509"/>
    </physiologicalReaction>
</comment>
<dbReference type="GO" id="GO:0003682">
    <property type="term" value="F:chromatin binding"/>
    <property type="evidence" value="ECO:0007669"/>
    <property type="project" value="TreeGrafter"/>
</dbReference>
<dbReference type="GO" id="GO:0006264">
    <property type="term" value="P:mitochondrial DNA replication"/>
    <property type="evidence" value="ECO:0007669"/>
    <property type="project" value="TreeGrafter"/>
</dbReference>
<name>W7A3B5_9APIC</name>
<dbReference type="EC" id="2.7.7.102" evidence="3"/>
<dbReference type="VEuPathDB" id="PlasmoDB:C922_03816"/>
<feature type="compositionally biased region" description="Basic and acidic residues" evidence="5">
    <location>
        <begin position="826"/>
        <end position="841"/>
    </location>
</feature>
<dbReference type="Proteomes" id="UP000030640">
    <property type="component" value="Unassembled WGS sequence"/>
</dbReference>
<dbReference type="GO" id="GO:0009411">
    <property type="term" value="P:response to UV"/>
    <property type="evidence" value="ECO:0007669"/>
    <property type="project" value="TreeGrafter"/>
</dbReference>
<evidence type="ECO:0000256" key="4">
    <source>
        <dbReference type="ARBA" id="ARBA00047303"/>
    </source>
</evidence>
<dbReference type="PANTHER" id="PTHR31399:SF0">
    <property type="entry name" value="DNA-DIRECTED PRIMASE_POLYMERASE PROTEIN"/>
    <property type="match status" value="1"/>
</dbReference>
<dbReference type="EMBL" id="KI965476">
    <property type="protein sequence ID" value="EUD65833.1"/>
    <property type="molecule type" value="Genomic_DNA"/>
</dbReference>
<dbReference type="GO" id="GO:0042276">
    <property type="term" value="P:error-prone translesion synthesis"/>
    <property type="evidence" value="ECO:0007669"/>
    <property type="project" value="InterPro"/>
</dbReference>
<dbReference type="GO" id="GO:0003887">
    <property type="term" value="F:DNA-directed DNA polymerase activity"/>
    <property type="evidence" value="ECO:0007669"/>
    <property type="project" value="UniProtKB-EC"/>
</dbReference>
<keyword evidence="7" id="KW-1185">Reference proteome</keyword>
<organism evidence="6 7">
    <name type="scientific">Plasmodium inui San Antonio 1</name>
    <dbReference type="NCBI Taxonomy" id="1237626"/>
    <lineage>
        <taxon>Eukaryota</taxon>
        <taxon>Sar</taxon>
        <taxon>Alveolata</taxon>
        <taxon>Apicomplexa</taxon>
        <taxon>Aconoidasida</taxon>
        <taxon>Haemosporida</taxon>
        <taxon>Plasmodiidae</taxon>
        <taxon>Plasmodium</taxon>
        <taxon>Plasmodium (Plasmodium)</taxon>
    </lineage>
</organism>
<dbReference type="GeneID" id="20039090"/>
<comment type="catalytic activity">
    <reaction evidence="2">
        <text>ssDNA + n NTP = ssDNA/pppN(pN)n-1 hybrid + (n-1) diphosphate.</text>
        <dbReference type="EC" id="2.7.7.102"/>
    </reaction>
</comment>
<reference evidence="6 7" key="1">
    <citation type="submission" date="2013-02" db="EMBL/GenBank/DDBJ databases">
        <title>The Genome Sequence of Plasmodium inui San Antonio 1.</title>
        <authorList>
            <consortium name="The Broad Institute Genome Sequencing Platform"/>
            <consortium name="The Broad Institute Genome Sequencing Center for Infectious Disease"/>
            <person name="Neafsey D."/>
            <person name="Cheeseman I."/>
            <person name="Volkman S."/>
            <person name="Adams J."/>
            <person name="Walker B."/>
            <person name="Young S.K."/>
            <person name="Zeng Q."/>
            <person name="Gargeya S."/>
            <person name="Fitzgerald M."/>
            <person name="Haas B."/>
            <person name="Abouelleil A."/>
            <person name="Alvarado L."/>
            <person name="Arachchi H.M."/>
            <person name="Berlin A.M."/>
            <person name="Chapman S.B."/>
            <person name="Dewar J."/>
            <person name="Goldberg J."/>
            <person name="Griggs A."/>
            <person name="Gujja S."/>
            <person name="Hansen M."/>
            <person name="Howarth C."/>
            <person name="Imamovic A."/>
            <person name="Larimer J."/>
            <person name="McCowan C."/>
            <person name="Murphy C."/>
            <person name="Neiman D."/>
            <person name="Pearson M."/>
            <person name="Priest M."/>
            <person name="Roberts A."/>
            <person name="Saif S."/>
            <person name="Shea T."/>
            <person name="Sisk P."/>
            <person name="Sykes S."/>
            <person name="Wortman J."/>
            <person name="Nusbaum C."/>
            <person name="Birren B."/>
        </authorList>
    </citation>
    <scope>NUCLEOTIDE SEQUENCE [LARGE SCALE GENOMIC DNA]</scope>
    <source>
        <strain evidence="6 7">San Antonio 1</strain>
    </source>
</reference>
<accession>W7A3B5</accession>
<dbReference type="PANTHER" id="PTHR31399">
    <property type="entry name" value="DNA-DIRECTED PRIMASE / POLYMERASE PROTEIN"/>
    <property type="match status" value="1"/>
</dbReference>
<proteinExistence type="predicted"/>